<organism evidence="15 16">
    <name type="scientific">Methanoculleus frigidifontis</name>
    <dbReference type="NCBI Taxonomy" id="2584085"/>
    <lineage>
        <taxon>Archaea</taxon>
        <taxon>Methanobacteriati</taxon>
        <taxon>Methanobacteriota</taxon>
        <taxon>Stenosarchaea group</taxon>
        <taxon>Methanomicrobia</taxon>
        <taxon>Methanomicrobiales</taxon>
        <taxon>Methanomicrobiaceae</taxon>
        <taxon>Methanoculleus</taxon>
    </lineage>
</organism>
<keyword evidence="6" id="KW-0769">Symport</keyword>
<dbReference type="InterPro" id="IPR038377">
    <property type="entry name" value="Na/Glc_symporter_sf"/>
</dbReference>
<name>A0ABT8MD09_9EURY</name>
<evidence type="ECO:0000313" key="16">
    <source>
        <dbReference type="Proteomes" id="UP001168338"/>
    </source>
</evidence>
<keyword evidence="10 14" id="KW-0472">Membrane</keyword>
<protein>
    <submittedName>
        <fullName evidence="15">Sodium:solute symporter family protein</fullName>
    </submittedName>
</protein>
<feature type="region of interest" description="Disordered" evidence="13">
    <location>
        <begin position="511"/>
        <end position="530"/>
    </location>
</feature>
<feature type="transmembrane region" description="Helical" evidence="14">
    <location>
        <begin position="159"/>
        <end position="178"/>
    </location>
</feature>
<feature type="transmembrane region" description="Helical" evidence="14">
    <location>
        <begin position="437"/>
        <end position="456"/>
    </location>
</feature>
<keyword evidence="11" id="KW-0739">Sodium transport</keyword>
<comment type="caution">
    <text evidence="15">The sequence shown here is derived from an EMBL/GenBank/DDBJ whole genome shotgun (WGS) entry which is preliminary data.</text>
</comment>
<keyword evidence="5 14" id="KW-0812">Transmembrane</keyword>
<evidence type="ECO:0000256" key="5">
    <source>
        <dbReference type="ARBA" id="ARBA00022692"/>
    </source>
</evidence>
<dbReference type="PROSITE" id="PS50283">
    <property type="entry name" value="NA_SOLUT_SYMP_3"/>
    <property type="match status" value="1"/>
</dbReference>
<keyword evidence="3" id="KW-0813">Transport</keyword>
<evidence type="ECO:0000256" key="11">
    <source>
        <dbReference type="ARBA" id="ARBA00023201"/>
    </source>
</evidence>
<gene>
    <name evidence="15" type="ORF">FGU65_13250</name>
</gene>
<feature type="transmembrane region" description="Helical" evidence="14">
    <location>
        <begin position="279"/>
        <end position="299"/>
    </location>
</feature>
<dbReference type="CDD" id="cd10322">
    <property type="entry name" value="SLC5sbd"/>
    <property type="match status" value="1"/>
</dbReference>
<evidence type="ECO:0000256" key="7">
    <source>
        <dbReference type="ARBA" id="ARBA00022989"/>
    </source>
</evidence>
<comment type="subcellular location">
    <subcellularLocation>
        <location evidence="1">Cell membrane</location>
        <topology evidence="1">Multi-pass membrane protein</topology>
    </subcellularLocation>
</comment>
<keyword evidence="8" id="KW-0915">Sodium</keyword>
<feature type="transmembrane region" description="Helical" evidence="14">
    <location>
        <begin position="405"/>
        <end position="430"/>
    </location>
</feature>
<evidence type="ECO:0000256" key="1">
    <source>
        <dbReference type="ARBA" id="ARBA00004651"/>
    </source>
</evidence>
<dbReference type="Proteomes" id="UP001168338">
    <property type="component" value="Unassembled WGS sequence"/>
</dbReference>
<evidence type="ECO:0000313" key="15">
    <source>
        <dbReference type="EMBL" id="MDN7025834.1"/>
    </source>
</evidence>
<evidence type="ECO:0000256" key="4">
    <source>
        <dbReference type="ARBA" id="ARBA00022475"/>
    </source>
</evidence>
<dbReference type="InterPro" id="IPR001734">
    <property type="entry name" value="Na/solute_symporter"/>
</dbReference>
<evidence type="ECO:0000256" key="8">
    <source>
        <dbReference type="ARBA" id="ARBA00023053"/>
    </source>
</evidence>
<dbReference type="RefSeq" id="WP_301665026.1">
    <property type="nucleotide sequence ID" value="NZ_VCYH01000010.1"/>
</dbReference>
<keyword evidence="4" id="KW-1003">Cell membrane</keyword>
<dbReference type="InterPro" id="IPR050277">
    <property type="entry name" value="Sodium:Solute_Symporter"/>
</dbReference>
<feature type="transmembrane region" description="Helical" evidence="14">
    <location>
        <begin position="75"/>
        <end position="96"/>
    </location>
</feature>
<feature type="transmembrane region" description="Helical" evidence="14">
    <location>
        <begin position="125"/>
        <end position="153"/>
    </location>
</feature>
<keyword evidence="9" id="KW-0406">Ion transport</keyword>
<feature type="transmembrane region" description="Helical" evidence="14">
    <location>
        <begin position="319"/>
        <end position="346"/>
    </location>
</feature>
<evidence type="ECO:0000256" key="13">
    <source>
        <dbReference type="SAM" id="MobiDB-lite"/>
    </source>
</evidence>
<dbReference type="Pfam" id="PF00474">
    <property type="entry name" value="SSF"/>
    <property type="match status" value="1"/>
</dbReference>
<dbReference type="PANTHER" id="PTHR48086">
    <property type="entry name" value="SODIUM/PROLINE SYMPORTER-RELATED"/>
    <property type="match status" value="1"/>
</dbReference>
<evidence type="ECO:0000256" key="2">
    <source>
        <dbReference type="ARBA" id="ARBA00006434"/>
    </source>
</evidence>
<evidence type="ECO:0000256" key="9">
    <source>
        <dbReference type="ARBA" id="ARBA00023065"/>
    </source>
</evidence>
<keyword evidence="7 14" id="KW-1133">Transmembrane helix</keyword>
<feature type="transmembrane region" description="Helical" evidence="14">
    <location>
        <begin position="462"/>
        <end position="484"/>
    </location>
</feature>
<feature type="transmembrane region" description="Helical" evidence="14">
    <location>
        <begin position="36"/>
        <end position="63"/>
    </location>
</feature>
<evidence type="ECO:0000256" key="6">
    <source>
        <dbReference type="ARBA" id="ARBA00022847"/>
    </source>
</evidence>
<reference evidence="15" key="1">
    <citation type="submission" date="2019-05" db="EMBL/GenBank/DDBJ databases">
        <title>Methanoculleus sp. FWC-SCC1, a methanogenic archaeon isolated from deep marine cold seep.</title>
        <authorList>
            <person name="Chen Y.-W."/>
            <person name="Chen S.-C."/>
            <person name="Teng N.-H."/>
            <person name="Lai M.-C."/>
        </authorList>
    </citation>
    <scope>NUCLEOTIDE SEQUENCE</scope>
    <source>
        <strain evidence="15">FWC-SCC1</strain>
    </source>
</reference>
<keyword evidence="16" id="KW-1185">Reference proteome</keyword>
<sequence>MIDPITLGLIALYFIVLIGIGSWASGKIHNTEDYILAGRSLGFWVFTILIVCSICSGMTLLGVSGFGFTSGWPGIWEQIFVPLAAAFCIIVFGVKLHHVGKEQGYMTVQDYLAHRFESPEKLRGLSAVAGIVVSLIYLIGQYTAISIVLVWLFEIPHTWALIVAGIIITGYTVVGGLYAVSWTTLVQGGILILGVLLMAPLVVVAAGGLEHINTVLSGVDANFVQPWYPSPVYAAYAYATPEFLVSFGILLTVGLACAPHVINNVLAAKEDRYFRWAPLVAFLIYAVVMFLVKFAGFAVRSLVEEGTIVLPEAINAQDFAFIAGVQHAMPSVALWALFAVIVLAAVMSTTDRLMLTVGTMFAWDIYKNILRPSAPDKEVLLVSKIAVIVAAGGTLLLAISPPPMLAWLIWMGIGVMLATFAVPLLAGLYWRGATAQGAIASMALGLVSAGAFGYWHQYVAKLPVHFSLFALTISLVAMIVVSLLTQKNSDTVLDETMTGWFIQPGFAGTGRPEPAPAAVSAPAAEQDEMS</sequence>
<proteinExistence type="inferred from homology"/>
<dbReference type="Gene3D" id="1.20.1730.10">
    <property type="entry name" value="Sodium/glucose cotransporter"/>
    <property type="match status" value="1"/>
</dbReference>
<evidence type="ECO:0000256" key="10">
    <source>
        <dbReference type="ARBA" id="ARBA00023136"/>
    </source>
</evidence>
<evidence type="ECO:0000256" key="3">
    <source>
        <dbReference type="ARBA" id="ARBA00022448"/>
    </source>
</evidence>
<feature type="transmembrane region" description="Helical" evidence="14">
    <location>
        <begin position="190"/>
        <end position="209"/>
    </location>
</feature>
<feature type="transmembrane region" description="Helical" evidence="14">
    <location>
        <begin position="379"/>
        <end position="399"/>
    </location>
</feature>
<comment type="similarity">
    <text evidence="2 12">Belongs to the sodium:solute symporter (SSF) (TC 2.A.21) family.</text>
</comment>
<feature type="transmembrane region" description="Helical" evidence="14">
    <location>
        <begin position="6"/>
        <end position="24"/>
    </location>
</feature>
<dbReference type="PANTHER" id="PTHR48086:SF3">
    <property type="entry name" value="SODIUM_PROLINE SYMPORTER"/>
    <property type="match status" value="1"/>
</dbReference>
<accession>A0ABT8MD09</accession>
<dbReference type="EMBL" id="VCYH01000010">
    <property type="protein sequence ID" value="MDN7025834.1"/>
    <property type="molecule type" value="Genomic_DNA"/>
</dbReference>
<evidence type="ECO:0000256" key="14">
    <source>
        <dbReference type="SAM" id="Phobius"/>
    </source>
</evidence>
<evidence type="ECO:0000256" key="12">
    <source>
        <dbReference type="RuleBase" id="RU362091"/>
    </source>
</evidence>
<feature type="transmembrane region" description="Helical" evidence="14">
    <location>
        <begin position="243"/>
        <end position="267"/>
    </location>
</feature>